<protein>
    <submittedName>
        <fullName evidence="1">Uncharacterized protein</fullName>
    </submittedName>
</protein>
<dbReference type="KEGG" id="ftj:FTUN_2943"/>
<organism evidence="1 2">
    <name type="scientific">Frigoriglobus tundricola</name>
    <dbReference type="NCBI Taxonomy" id="2774151"/>
    <lineage>
        <taxon>Bacteria</taxon>
        <taxon>Pseudomonadati</taxon>
        <taxon>Planctomycetota</taxon>
        <taxon>Planctomycetia</taxon>
        <taxon>Gemmatales</taxon>
        <taxon>Gemmataceae</taxon>
        <taxon>Frigoriglobus</taxon>
    </lineage>
</organism>
<evidence type="ECO:0000313" key="2">
    <source>
        <dbReference type="Proteomes" id="UP000503447"/>
    </source>
</evidence>
<reference evidence="2" key="1">
    <citation type="submission" date="2020-05" db="EMBL/GenBank/DDBJ databases">
        <title>Frigoriglobus tundricola gen. nov., sp. nov., a psychrotolerant cellulolytic planctomycete of the family Gemmataceae with two divergent copies of 16S rRNA gene.</title>
        <authorList>
            <person name="Kulichevskaya I.S."/>
            <person name="Ivanova A.A."/>
            <person name="Naumoff D.G."/>
            <person name="Beletsky A.V."/>
            <person name="Rijpstra W.I.C."/>
            <person name="Sinninghe Damste J.S."/>
            <person name="Mardanov A.V."/>
            <person name="Ravin N.V."/>
            <person name="Dedysh S.N."/>
        </authorList>
    </citation>
    <scope>NUCLEOTIDE SEQUENCE [LARGE SCALE GENOMIC DNA]</scope>
    <source>
        <strain evidence="2">PL17</strain>
    </source>
</reference>
<dbReference type="Proteomes" id="UP000503447">
    <property type="component" value="Chromosome"/>
</dbReference>
<accession>A0A6M5YPH1</accession>
<evidence type="ECO:0000313" key="1">
    <source>
        <dbReference type="EMBL" id="QJW95394.1"/>
    </source>
</evidence>
<proteinExistence type="predicted"/>
<gene>
    <name evidence="1" type="ORF">FTUN_2943</name>
</gene>
<sequence>MAKRYLIPDAQVAAFLKHYKWLLAGKPRERLAYQIIERQREEIARLRTELDTLKGAAGERPRWSERVTGER</sequence>
<dbReference type="RefSeq" id="WP_171471185.1">
    <property type="nucleotide sequence ID" value="NZ_CP053452.2"/>
</dbReference>
<dbReference type="EMBL" id="CP053452">
    <property type="protein sequence ID" value="QJW95394.1"/>
    <property type="molecule type" value="Genomic_DNA"/>
</dbReference>
<keyword evidence="2" id="KW-1185">Reference proteome</keyword>
<name>A0A6M5YPH1_9BACT</name>
<dbReference type="AlphaFoldDB" id="A0A6M5YPH1"/>